<feature type="transmembrane region" description="Helical" evidence="8">
    <location>
        <begin position="77"/>
        <end position="101"/>
    </location>
</feature>
<dbReference type="CDD" id="cd06261">
    <property type="entry name" value="TM_PBP2"/>
    <property type="match status" value="1"/>
</dbReference>
<dbReference type="PANTHER" id="PTHR43386">
    <property type="entry name" value="OLIGOPEPTIDE TRANSPORT SYSTEM PERMEASE PROTEIN APPC"/>
    <property type="match status" value="1"/>
</dbReference>
<dbReference type="InterPro" id="IPR050366">
    <property type="entry name" value="BP-dependent_transpt_permease"/>
</dbReference>
<protein>
    <submittedName>
        <fullName evidence="10">Binding-protein-dependent transport system inner membrane protein</fullName>
    </submittedName>
</protein>
<dbReference type="PANTHER" id="PTHR43386:SF2">
    <property type="entry name" value="OLIGOPEPTIDE TRANSPORT SYSTEM PERMEASE PROTEIN OPPC"/>
    <property type="match status" value="1"/>
</dbReference>
<dbReference type="PATRIC" id="fig|146537.3.peg.1071"/>
<dbReference type="InterPro" id="IPR000515">
    <property type="entry name" value="MetI-like"/>
</dbReference>
<evidence type="ECO:0000256" key="5">
    <source>
        <dbReference type="ARBA" id="ARBA00022692"/>
    </source>
</evidence>
<feature type="transmembrane region" description="Helical" evidence="8">
    <location>
        <begin position="137"/>
        <end position="156"/>
    </location>
</feature>
<dbReference type="Gene3D" id="1.10.3720.10">
    <property type="entry name" value="MetI-like"/>
    <property type="match status" value="1"/>
</dbReference>
<comment type="subcellular location">
    <subcellularLocation>
        <location evidence="1">Cell inner membrane</location>
        <topology evidence="1">Multi-pass membrane protein</topology>
    </subcellularLocation>
    <subcellularLocation>
        <location evidence="8">Cell membrane</location>
        <topology evidence="8">Multi-pass membrane protein</topology>
    </subcellularLocation>
</comment>
<dbReference type="Pfam" id="PF00528">
    <property type="entry name" value="BPD_transp_1"/>
    <property type="match status" value="1"/>
</dbReference>
<dbReference type="Proteomes" id="UP000053859">
    <property type="component" value="Unassembled WGS sequence"/>
</dbReference>
<keyword evidence="4" id="KW-0997">Cell inner membrane</keyword>
<dbReference type="SUPFAM" id="SSF161098">
    <property type="entry name" value="MetI-like"/>
    <property type="match status" value="1"/>
</dbReference>
<accession>A0A0K8PEF8</accession>
<reference evidence="10" key="1">
    <citation type="journal article" date="2015" name="Genome Announc.">
        <title>Draft Genome Sequence of Thiostrepton-Producing Streptomyces azureus ATCC 14921.</title>
        <authorList>
            <person name="Sakihara K."/>
            <person name="Maeda J."/>
            <person name="Tashiro K."/>
            <person name="Fujino Y."/>
            <person name="Kuhara S."/>
            <person name="Ohshima T."/>
            <person name="Ogata S."/>
            <person name="Doi K."/>
        </authorList>
    </citation>
    <scope>NUCLEOTIDE SEQUENCE [LARGE SCALE GENOMIC DNA]</scope>
    <source>
        <strain evidence="10">ATCC14921</strain>
    </source>
</reference>
<keyword evidence="3" id="KW-1003">Cell membrane</keyword>
<dbReference type="EMBL" id="DF968210">
    <property type="protein sequence ID" value="GAP46281.1"/>
    <property type="molecule type" value="Genomic_DNA"/>
</dbReference>
<evidence type="ECO:0000256" key="1">
    <source>
        <dbReference type="ARBA" id="ARBA00004429"/>
    </source>
</evidence>
<proteinExistence type="inferred from homology"/>
<organism evidence="10 11">
    <name type="scientific">Streptomyces azureus</name>
    <dbReference type="NCBI Taxonomy" id="146537"/>
    <lineage>
        <taxon>Bacteria</taxon>
        <taxon>Bacillati</taxon>
        <taxon>Actinomycetota</taxon>
        <taxon>Actinomycetes</taxon>
        <taxon>Kitasatosporales</taxon>
        <taxon>Streptomycetaceae</taxon>
        <taxon>Streptomyces</taxon>
    </lineage>
</organism>
<keyword evidence="11" id="KW-1185">Reference proteome</keyword>
<sequence>MKAALAALRRPQAITGVALLVVLWGAAFVGPLTASYGHEELDHSALLSPPSGEHWLGTSRLGEDLLAQCLRGLQKSLLVGVCVALVSTLLAAVVGTVAGYVGGRVDRLLMWATDALLVLPAVLVVAVVSPALRGRSWVWLVLVLAAFQWMLTARVVRARTLSLRERDFVHAARFMGLGTAQVIARHLLPHMAPLLIIDCTVNVGTAVLGEAGLSYFGLGIQPPDVSLGTLLATGTGSALTYPWVFLAPVGFLVATVTAVGLLGEALRASLGEEEGHGG</sequence>
<dbReference type="PROSITE" id="PS50928">
    <property type="entry name" value="ABC_TM1"/>
    <property type="match status" value="1"/>
</dbReference>
<evidence type="ECO:0000313" key="10">
    <source>
        <dbReference type="EMBL" id="GAP46281.1"/>
    </source>
</evidence>
<keyword evidence="2 8" id="KW-0813">Transport</keyword>
<name>A0A0K8PEF8_STRAJ</name>
<evidence type="ECO:0000256" key="2">
    <source>
        <dbReference type="ARBA" id="ARBA00022448"/>
    </source>
</evidence>
<dbReference type="RefSeq" id="WP_059415249.1">
    <property type="nucleotide sequence ID" value="NZ_DF968210.1"/>
</dbReference>
<feature type="transmembrane region" description="Helical" evidence="8">
    <location>
        <begin position="240"/>
        <end position="262"/>
    </location>
</feature>
<feature type="transmembrane region" description="Helical" evidence="8">
    <location>
        <begin position="12"/>
        <end position="34"/>
    </location>
</feature>
<dbReference type="GO" id="GO:0005886">
    <property type="term" value="C:plasma membrane"/>
    <property type="evidence" value="ECO:0007669"/>
    <property type="project" value="UniProtKB-SubCell"/>
</dbReference>
<dbReference type="GO" id="GO:0055085">
    <property type="term" value="P:transmembrane transport"/>
    <property type="evidence" value="ECO:0007669"/>
    <property type="project" value="InterPro"/>
</dbReference>
<keyword evidence="5 8" id="KW-0812">Transmembrane</keyword>
<keyword evidence="7 8" id="KW-0472">Membrane</keyword>
<dbReference type="AlphaFoldDB" id="A0A0K8PEF8"/>
<dbReference type="InterPro" id="IPR035906">
    <property type="entry name" value="MetI-like_sf"/>
</dbReference>
<evidence type="ECO:0000256" key="6">
    <source>
        <dbReference type="ARBA" id="ARBA00022989"/>
    </source>
</evidence>
<gene>
    <name evidence="10" type="ORF">SAZU_1019</name>
</gene>
<comment type="similarity">
    <text evidence="8">Belongs to the binding-protein-dependent transport system permease family.</text>
</comment>
<evidence type="ECO:0000259" key="9">
    <source>
        <dbReference type="PROSITE" id="PS50928"/>
    </source>
</evidence>
<evidence type="ECO:0000256" key="3">
    <source>
        <dbReference type="ARBA" id="ARBA00022475"/>
    </source>
</evidence>
<keyword evidence="6 8" id="KW-1133">Transmembrane helix</keyword>
<evidence type="ECO:0000313" key="11">
    <source>
        <dbReference type="Proteomes" id="UP000053859"/>
    </source>
</evidence>
<feature type="transmembrane region" description="Helical" evidence="8">
    <location>
        <begin position="108"/>
        <end position="131"/>
    </location>
</feature>
<feature type="domain" description="ABC transmembrane type-1" evidence="9">
    <location>
        <begin position="77"/>
        <end position="263"/>
    </location>
</feature>
<evidence type="ECO:0000256" key="7">
    <source>
        <dbReference type="ARBA" id="ARBA00023136"/>
    </source>
</evidence>
<evidence type="ECO:0000256" key="4">
    <source>
        <dbReference type="ARBA" id="ARBA00022519"/>
    </source>
</evidence>
<evidence type="ECO:0000256" key="8">
    <source>
        <dbReference type="RuleBase" id="RU363032"/>
    </source>
</evidence>